<dbReference type="InterPro" id="IPR036140">
    <property type="entry name" value="PFN_sf"/>
</dbReference>
<dbReference type="AlphaFoldDB" id="A0A0D9S607"/>
<dbReference type="GeneTree" id="ENSGT00940000153664"/>
<dbReference type="GO" id="GO:0005856">
    <property type="term" value="C:cytoskeleton"/>
    <property type="evidence" value="ECO:0007669"/>
    <property type="project" value="UniProtKB-SubCell"/>
</dbReference>
<evidence type="ECO:0000256" key="2">
    <source>
        <dbReference type="ARBA" id="ARBA00010058"/>
    </source>
</evidence>
<dbReference type="jPOST" id="A0A0D9S607"/>
<dbReference type="GO" id="GO:0032233">
    <property type="term" value="P:positive regulation of actin filament bundle assembly"/>
    <property type="evidence" value="ECO:0007669"/>
    <property type="project" value="TreeGrafter"/>
</dbReference>
<dbReference type="SUPFAM" id="SSF55770">
    <property type="entry name" value="Profilin (actin-binding protein)"/>
    <property type="match status" value="1"/>
</dbReference>
<evidence type="ECO:0000256" key="6">
    <source>
        <dbReference type="RuleBase" id="RU003909"/>
    </source>
</evidence>
<evidence type="ECO:0000313" key="7">
    <source>
        <dbReference type="Ensembl" id="ENSCSAP00000016296.1"/>
    </source>
</evidence>
<dbReference type="OMA" id="NKCYEMA"/>
<protein>
    <recommendedName>
        <fullName evidence="6">Profilin</fullName>
    </recommendedName>
</protein>
<evidence type="ECO:0000256" key="4">
    <source>
        <dbReference type="ARBA" id="ARBA00023203"/>
    </source>
</evidence>
<dbReference type="GO" id="GO:0030833">
    <property type="term" value="P:regulation of actin filament polymerization"/>
    <property type="evidence" value="ECO:0007669"/>
    <property type="project" value="TreeGrafter"/>
</dbReference>
<organism evidence="7 8">
    <name type="scientific">Chlorocebus sabaeus</name>
    <name type="common">Green monkey</name>
    <name type="synonym">Simia sabaea</name>
    <dbReference type="NCBI Taxonomy" id="60711"/>
    <lineage>
        <taxon>Eukaryota</taxon>
        <taxon>Metazoa</taxon>
        <taxon>Chordata</taxon>
        <taxon>Craniata</taxon>
        <taxon>Vertebrata</taxon>
        <taxon>Euteleostomi</taxon>
        <taxon>Mammalia</taxon>
        <taxon>Eutheria</taxon>
        <taxon>Euarchontoglires</taxon>
        <taxon>Primates</taxon>
        <taxon>Haplorrhini</taxon>
        <taxon>Catarrhini</taxon>
        <taxon>Cercopithecidae</taxon>
        <taxon>Cercopithecinae</taxon>
        <taxon>Chlorocebus</taxon>
    </lineage>
</organism>
<dbReference type="PANTHER" id="PTHR13936">
    <property type="entry name" value="PROFILIN"/>
    <property type="match status" value="1"/>
</dbReference>
<comment type="subcellular location">
    <subcellularLocation>
        <location evidence="1">Cytoplasm</location>
        <location evidence="1">Cytoskeleton</location>
    </subcellularLocation>
</comment>
<dbReference type="GO" id="GO:0005737">
    <property type="term" value="C:cytoplasm"/>
    <property type="evidence" value="ECO:0007669"/>
    <property type="project" value="TreeGrafter"/>
</dbReference>
<reference evidence="7" key="2">
    <citation type="submission" date="2025-08" db="UniProtKB">
        <authorList>
            <consortium name="Ensembl"/>
        </authorList>
    </citation>
    <scope>IDENTIFICATION</scope>
</reference>
<dbReference type="GO" id="GO:0030036">
    <property type="term" value="P:actin cytoskeleton organization"/>
    <property type="evidence" value="ECO:0007669"/>
    <property type="project" value="InterPro"/>
</dbReference>
<dbReference type="InterPro" id="IPR005455">
    <property type="entry name" value="PFN_euk"/>
</dbReference>
<reference evidence="7" key="3">
    <citation type="submission" date="2025-09" db="UniProtKB">
        <authorList>
            <consortium name="Ensembl"/>
        </authorList>
    </citation>
    <scope>IDENTIFICATION</scope>
</reference>
<comment type="similarity">
    <text evidence="2 6">Belongs to the profilin family.</text>
</comment>
<keyword evidence="8" id="KW-1185">Reference proteome</keyword>
<keyword evidence="4 6" id="KW-0009">Actin-binding</keyword>
<dbReference type="InterPro" id="IPR048278">
    <property type="entry name" value="PFN"/>
</dbReference>
<proteinExistence type="inferred from homology"/>
<dbReference type="PRINTS" id="PR01639">
    <property type="entry name" value="PROFILINMAML"/>
</dbReference>
<keyword evidence="5" id="KW-0206">Cytoskeleton</keyword>
<dbReference type="GO" id="GO:0003779">
    <property type="term" value="F:actin binding"/>
    <property type="evidence" value="ECO:0007669"/>
    <property type="project" value="UniProtKB-KW"/>
</dbReference>
<dbReference type="Pfam" id="PF00235">
    <property type="entry name" value="Profilin"/>
    <property type="match status" value="1"/>
</dbReference>
<dbReference type="eggNOG" id="KOG1755">
    <property type="taxonomic scope" value="Eukaryota"/>
</dbReference>
<dbReference type="Gene3D" id="3.30.450.30">
    <property type="entry name" value="Dynein light chain 2a, cytoplasmic"/>
    <property type="match status" value="1"/>
</dbReference>
<sequence>MAVFNSLFDSLTTFSQGQDVAIVGYKDSPSVWAAVPGKTFVNITPDEIGVLVGKDWNGLTLGGQKCTVVPDSLLQDGELTMDLQMKSISGAPTFNAIVTMTAKTLGLLIGKESVHGSFINKQCYEMASHLQCSQY</sequence>
<accession>A0A0D9S607</accession>
<dbReference type="STRING" id="60711.ENSCSAP00000016296"/>
<evidence type="ECO:0000256" key="5">
    <source>
        <dbReference type="ARBA" id="ARBA00023212"/>
    </source>
</evidence>
<dbReference type="InterPro" id="IPR005454">
    <property type="entry name" value="Profilin1/2/3_vertebrate"/>
</dbReference>
<name>A0A0D9S607_CHLSB</name>
<dbReference type="Bgee" id="ENSCSAG00000001734">
    <property type="expression patterns" value="Expressed in blood and 7 other cell types or tissues"/>
</dbReference>
<evidence type="ECO:0000256" key="3">
    <source>
        <dbReference type="ARBA" id="ARBA00022490"/>
    </source>
</evidence>
<dbReference type="SMART" id="SM00392">
    <property type="entry name" value="PROF"/>
    <property type="match status" value="1"/>
</dbReference>
<dbReference type="EMBL" id="AQIB01086278">
    <property type="status" value="NOT_ANNOTATED_CDS"/>
    <property type="molecule type" value="Genomic_DNA"/>
</dbReference>
<evidence type="ECO:0000313" key="8">
    <source>
        <dbReference type="Proteomes" id="UP000029965"/>
    </source>
</evidence>
<keyword evidence="3" id="KW-0963">Cytoplasm</keyword>
<dbReference type="Ensembl" id="ENSCSAT00000016797.1">
    <property type="protein sequence ID" value="ENSCSAP00000016296.1"/>
    <property type="gene ID" value="ENSCSAG00000001734.1"/>
</dbReference>
<dbReference type="Proteomes" id="UP000029965">
    <property type="component" value="Chromosome 20"/>
</dbReference>
<reference evidence="7 8" key="1">
    <citation type="submission" date="2014-03" db="EMBL/GenBank/DDBJ databases">
        <authorList>
            <person name="Warren W."/>
            <person name="Wilson R.K."/>
        </authorList>
    </citation>
    <scope>NUCLEOTIDE SEQUENCE</scope>
</reference>
<evidence type="ECO:0000256" key="1">
    <source>
        <dbReference type="ARBA" id="ARBA00004245"/>
    </source>
</evidence>
<dbReference type="PANTHER" id="PTHR13936:SF14">
    <property type="entry name" value="PROFILIN-1"/>
    <property type="match status" value="1"/>
</dbReference>